<protein>
    <submittedName>
        <fullName evidence="5">Uncharacterized oxidoreductase YoxD</fullName>
    </submittedName>
</protein>
<dbReference type="InterPro" id="IPR036291">
    <property type="entry name" value="NAD(P)-bd_dom_sf"/>
</dbReference>
<dbReference type="GO" id="GO:0016616">
    <property type="term" value="F:oxidoreductase activity, acting on the CH-OH group of donors, NAD or NADP as acceptor"/>
    <property type="evidence" value="ECO:0007669"/>
    <property type="project" value="TreeGrafter"/>
</dbReference>
<evidence type="ECO:0000313" key="6">
    <source>
        <dbReference type="Proteomes" id="UP001174909"/>
    </source>
</evidence>
<dbReference type="Pfam" id="PF00106">
    <property type="entry name" value="adh_short"/>
    <property type="match status" value="1"/>
</dbReference>
<dbReference type="InterPro" id="IPR020904">
    <property type="entry name" value="Sc_DH/Rdtase_CS"/>
</dbReference>
<comment type="similarity">
    <text evidence="2 4">Belongs to the short-chain dehydrogenases/reductases (SDR) family.</text>
</comment>
<proteinExistence type="inferred from homology"/>
<dbReference type="PANTHER" id="PTHR42760">
    <property type="entry name" value="SHORT-CHAIN DEHYDROGENASES/REDUCTASES FAMILY MEMBER"/>
    <property type="match status" value="1"/>
</dbReference>
<evidence type="ECO:0000256" key="4">
    <source>
        <dbReference type="RuleBase" id="RU000363"/>
    </source>
</evidence>
<sequence length="198" mass="20910">MQLEGKVALVTGGARGLGCSMALAYAREGADVAIVARTPSELEAVGSEIRALGRRAHTVNAELTTSDGANRAALETISELGKIDILVNNAGPDPLGYGPGHYRRGMAMVMESNLTTTFMACKAVLPHMIERSSGVIVNLTSKNVARRGRAGQAAYAASKAAVERLSESLADEVKDFGIAVNILETGRKPWLGREGFRQ</sequence>
<gene>
    <name evidence="5" type="ORF">GBAR_LOCUS15762</name>
</gene>
<evidence type="ECO:0000256" key="2">
    <source>
        <dbReference type="ARBA" id="ARBA00006484"/>
    </source>
</evidence>
<evidence type="ECO:0000313" key="5">
    <source>
        <dbReference type="EMBL" id="CAI8027617.1"/>
    </source>
</evidence>
<dbReference type="Proteomes" id="UP001174909">
    <property type="component" value="Unassembled WGS sequence"/>
</dbReference>
<dbReference type="Gene3D" id="3.40.50.720">
    <property type="entry name" value="NAD(P)-binding Rossmann-like Domain"/>
    <property type="match status" value="1"/>
</dbReference>
<accession>A0AA35SEX3</accession>
<dbReference type="InterPro" id="IPR002347">
    <property type="entry name" value="SDR_fam"/>
</dbReference>
<dbReference type="AlphaFoldDB" id="A0AA35SEX3"/>
<name>A0AA35SEX3_GEOBA</name>
<reference evidence="5" key="1">
    <citation type="submission" date="2023-03" db="EMBL/GenBank/DDBJ databases">
        <authorList>
            <person name="Steffen K."/>
            <person name="Cardenas P."/>
        </authorList>
    </citation>
    <scope>NUCLEOTIDE SEQUENCE</scope>
</reference>
<dbReference type="PRINTS" id="PR00081">
    <property type="entry name" value="GDHRDH"/>
</dbReference>
<organism evidence="5 6">
    <name type="scientific">Geodia barretti</name>
    <name type="common">Barrett's horny sponge</name>
    <dbReference type="NCBI Taxonomy" id="519541"/>
    <lineage>
        <taxon>Eukaryota</taxon>
        <taxon>Metazoa</taxon>
        <taxon>Porifera</taxon>
        <taxon>Demospongiae</taxon>
        <taxon>Heteroscleromorpha</taxon>
        <taxon>Tetractinellida</taxon>
        <taxon>Astrophorina</taxon>
        <taxon>Geodiidae</taxon>
        <taxon>Geodia</taxon>
    </lineage>
</organism>
<keyword evidence="6" id="KW-1185">Reference proteome</keyword>
<dbReference type="PRINTS" id="PR00080">
    <property type="entry name" value="SDRFAMILY"/>
</dbReference>
<evidence type="ECO:0000256" key="3">
    <source>
        <dbReference type="ARBA" id="ARBA00023002"/>
    </source>
</evidence>
<comment type="pathway">
    <text evidence="1">Lipid metabolism; fatty acid biosynthesis.</text>
</comment>
<dbReference type="CDD" id="cd05233">
    <property type="entry name" value="SDR_c"/>
    <property type="match status" value="1"/>
</dbReference>
<dbReference type="PROSITE" id="PS00061">
    <property type="entry name" value="ADH_SHORT"/>
    <property type="match status" value="1"/>
</dbReference>
<evidence type="ECO:0000256" key="1">
    <source>
        <dbReference type="ARBA" id="ARBA00005194"/>
    </source>
</evidence>
<dbReference type="EMBL" id="CASHTH010002291">
    <property type="protein sequence ID" value="CAI8027617.1"/>
    <property type="molecule type" value="Genomic_DNA"/>
</dbReference>
<comment type="caution">
    <text evidence="5">The sequence shown here is derived from an EMBL/GenBank/DDBJ whole genome shotgun (WGS) entry which is preliminary data.</text>
</comment>
<dbReference type="SUPFAM" id="SSF51735">
    <property type="entry name" value="NAD(P)-binding Rossmann-fold domains"/>
    <property type="match status" value="1"/>
</dbReference>
<keyword evidence="3" id="KW-0560">Oxidoreductase</keyword>